<evidence type="ECO:0000313" key="2">
    <source>
        <dbReference type="EMBL" id="QHT79871.1"/>
    </source>
</evidence>
<name>A0A6C0HGW8_9ZZZZ</name>
<reference evidence="2" key="1">
    <citation type="journal article" date="2020" name="Nature">
        <title>Giant virus diversity and host interactions through global metagenomics.</title>
        <authorList>
            <person name="Schulz F."/>
            <person name="Roux S."/>
            <person name="Paez-Espino D."/>
            <person name="Jungbluth S."/>
            <person name="Walsh D.A."/>
            <person name="Denef V.J."/>
            <person name="McMahon K.D."/>
            <person name="Konstantinidis K.T."/>
            <person name="Eloe-Fadrosh E.A."/>
            <person name="Kyrpides N.C."/>
            <person name="Woyke T."/>
        </authorList>
    </citation>
    <scope>NUCLEOTIDE SEQUENCE</scope>
    <source>
        <strain evidence="2">GVMAG-M-3300023184-105</strain>
    </source>
</reference>
<proteinExistence type="predicted"/>
<feature type="transmembrane region" description="Helical" evidence="1">
    <location>
        <begin position="124"/>
        <end position="149"/>
    </location>
</feature>
<evidence type="ECO:0000256" key="1">
    <source>
        <dbReference type="SAM" id="Phobius"/>
    </source>
</evidence>
<keyword evidence="1" id="KW-0812">Transmembrane</keyword>
<accession>A0A6C0HGW8</accession>
<dbReference type="AlphaFoldDB" id="A0A6C0HGW8"/>
<keyword evidence="1" id="KW-0472">Membrane</keyword>
<keyword evidence="1" id="KW-1133">Transmembrane helix</keyword>
<sequence length="409" mass="48059">MKPITRNLKLFIDKNCSSPYNEIERTFRFSSSQSSIFQNIHELIRDAHIEWFNAPNPVLEIDPIQQGQLYNDIPENFIRIIETTLSQQKTFQMNIGGRDIFVAFYADKHKSHSAKRWNEYLKKIFIWLTVISQFASTACVKTLYVYIYLTHEKKQLPADPSTALGRTHANTAFTTSCTSNTEIHLYREEEWFKVFIHETFHSYGLDFSTMDNSPANQKIREIFGISADVRLYESYTEIWAEIIHICFLVHFQMVNAPKWENVDNFIAKIRDILIYEITFSLLQCAKVLKHSGLTYEDIAKQDAASKQKISRLYKEETPLFSYYIVKSVLLFFANDFVEWTMIHNRGSFNFQKTQQNVDAYIQFIQKHSKNPKYTKTMKMMEECLNHSSQNSVLKNEPGLNSMRMTLHED</sequence>
<dbReference type="EMBL" id="MN739956">
    <property type="protein sequence ID" value="QHT79871.1"/>
    <property type="molecule type" value="Genomic_DNA"/>
</dbReference>
<protein>
    <submittedName>
        <fullName evidence="2">Uncharacterized protein</fullName>
    </submittedName>
</protein>
<organism evidence="2">
    <name type="scientific">viral metagenome</name>
    <dbReference type="NCBI Taxonomy" id="1070528"/>
    <lineage>
        <taxon>unclassified sequences</taxon>
        <taxon>metagenomes</taxon>
        <taxon>organismal metagenomes</taxon>
    </lineage>
</organism>